<dbReference type="PANTHER" id="PTHR35353">
    <property type="entry name" value="OSTEOCRIN"/>
    <property type="match status" value="1"/>
</dbReference>
<evidence type="ECO:0000313" key="2">
    <source>
        <dbReference type="Ensembl" id="ENSMMDP00005048276.1"/>
    </source>
</evidence>
<accession>A0A668AS90</accession>
<reference evidence="2" key="1">
    <citation type="submission" date="2019-06" db="EMBL/GenBank/DDBJ databases">
        <authorList>
            <consortium name="Wellcome Sanger Institute Data Sharing"/>
        </authorList>
    </citation>
    <scope>NUCLEOTIDE SEQUENCE [LARGE SCALE GENOMIC DNA]</scope>
</reference>
<reference evidence="2" key="3">
    <citation type="submission" date="2025-09" db="UniProtKB">
        <authorList>
            <consortium name="Ensembl"/>
        </authorList>
    </citation>
    <scope>IDENTIFICATION</scope>
</reference>
<evidence type="ECO:0000313" key="3">
    <source>
        <dbReference type="Proteomes" id="UP000472263"/>
    </source>
</evidence>
<dbReference type="AlphaFoldDB" id="A0A668AS90"/>
<sequence length="104" mass="11577">RPAFVSQNINVSQPSHSAEEKTGKELTAKLLLLDHLVKMENDVVEPKRKRSFPGNNTPLDRLSISPMEPKQGSNKQRKAAEMPRRRVSPPIDRIGVSRLPGSQG</sequence>
<feature type="compositionally biased region" description="Polar residues" evidence="1">
    <location>
        <begin position="1"/>
        <end position="16"/>
    </location>
</feature>
<dbReference type="GO" id="GO:0009755">
    <property type="term" value="P:hormone-mediated signaling pathway"/>
    <property type="evidence" value="ECO:0007669"/>
    <property type="project" value="TreeGrafter"/>
</dbReference>
<dbReference type="GO" id="GO:0051216">
    <property type="term" value="P:cartilage development"/>
    <property type="evidence" value="ECO:0007669"/>
    <property type="project" value="Ensembl"/>
</dbReference>
<reference evidence="2" key="2">
    <citation type="submission" date="2025-08" db="UniProtKB">
        <authorList>
            <consortium name="Ensembl"/>
        </authorList>
    </citation>
    <scope>IDENTIFICATION</scope>
</reference>
<dbReference type="Ensembl" id="ENSMMDT00005049226.1">
    <property type="protein sequence ID" value="ENSMMDP00005048276.1"/>
    <property type="gene ID" value="ENSMMDG00005021960.1"/>
</dbReference>
<dbReference type="GO" id="GO:0005102">
    <property type="term" value="F:signaling receptor binding"/>
    <property type="evidence" value="ECO:0007669"/>
    <property type="project" value="TreeGrafter"/>
</dbReference>
<name>A0A668AS90_9TELE</name>
<evidence type="ECO:0000256" key="1">
    <source>
        <dbReference type="SAM" id="MobiDB-lite"/>
    </source>
</evidence>
<feature type="region of interest" description="Disordered" evidence="1">
    <location>
        <begin position="44"/>
        <end position="104"/>
    </location>
</feature>
<dbReference type="GO" id="GO:0001958">
    <property type="term" value="P:endochondral ossification"/>
    <property type="evidence" value="ECO:0007669"/>
    <property type="project" value="Ensembl"/>
</dbReference>
<dbReference type="Proteomes" id="UP000472263">
    <property type="component" value="Chromosome 13"/>
</dbReference>
<proteinExistence type="predicted"/>
<gene>
    <name evidence="2" type="primary">OSTN</name>
</gene>
<dbReference type="GO" id="GO:0005615">
    <property type="term" value="C:extracellular space"/>
    <property type="evidence" value="ECO:0007669"/>
    <property type="project" value="TreeGrafter"/>
</dbReference>
<protein>
    <submittedName>
        <fullName evidence="2">Osteocrin</fullName>
    </submittedName>
</protein>
<keyword evidence="3" id="KW-1185">Reference proteome</keyword>
<dbReference type="InterPro" id="IPR021088">
    <property type="entry name" value="Osteocrin"/>
</dbReference>
<feature type="region of interest" description="Disordered" evidence="1">
    <location>
        <begin position="1"/>
        <end position="23"/>
    </location>
</feature>
<dbReference type="GeneTree" id="ENSGT00390000001750"/>
<dbReference type="PANTHER" id="PTHR35353:SF1">
    <property type="entry name" value="OSTEOCRIN"/>
    <property type="match status" value="1"/>
</dbReference>
<dbReference type="InParanoid" id="A0A668AS90"/>
<dbReference type="FunCoup" id="A0A668AS90">
    <property type="interactions" value="836"/>
</dbReference>
<organism evidence="2 3">
    <name type="scientific">Myripristis murdjan</name>
    <name type="common">pinecone soldierfish</name>
    <dbReference type="NCBI Taxonomy" id="586833"/>
    <lineage>
        <taxon>Eukaryota</taxon>
        <taxon>Metazoa</taxon>
        <taxon>Chordata</taxon>
        <taxon>Craniata</taxon>
        <taxon>Vertebrata</taxon>
        <taxon>Euteleostomi</taxon>
        <taxon>Actinopterygii</taxon>
        <taxon>Neopterygii</taxon>
        <taxon>Teleostei</taxon>
        <taxon>Neoteleostei</taxon>
        <taxon>Acanthomorphata</taxon>
        <taxon>Holocentriformes</taxon>
        <taxon>Holocentridae</taxon>
        <taxon>Myripristis</taxon>
    </lineage>
</organism>
<dbReference type="Pfam" id="PF11037">
    <property type="entry name" value="Musclin"/>
    <property type="match status" value="1"/>
</dbReference>